<comment type="caution">
    <text evidence="1">The sequence shown here is derived from an EMBL/GenBank/DDBJ whole genome shotgun (WGS) entry which is preliminary data.</text>
</comment>
<gene>
    <name evidence="1" type="primary">Acey_s0005.g2688</name>
    <name evidence="1" type="ORF">Y032_0005g2688</name>
</gene>
<proteinExistence type="predicted"/>
<sequence>MVLRRSCKLHCISIWQHLFPFFPGIFLGIIECSRNAPLESTLGNDGGGLSAASKSTRRDRVARAGTFSMAGNYGVFSIVS</sequence>
<evidence type="ECO:0000313" key="1">
    <source>
        <dbReference type="EMBL" id="EYC30511.1"/>
    </source>
</evidence>
<protein>
    <submittedName>
        <fullName evidence="1">Uncharacterized protein</fullName>
    </submittedName>
</protein>
<keyword evidence="2" id="KW-1185">Reference proteome</keyword>
<dbReference type="Proteomes" id="UP000024635">
    <property type="component" value="Unassembled WGS sequence"/>
</dbReference>
<dbReference type="AlphaFoldDB" id="A0A016VT84"/>
<dbReference type="EMBL" id="JARK01001341">
    <property type="protein sequence ID" value="EYC30511.1"/>
    <property type="molecule type" value="Genomic_DNA"/>
</dbReference>
<reference evidence="2" key="1">
    <citation type="journal article" date="2015" name="Nat. Genet.">
        <title>The genome and transcriptome of the zoonotic hookworm Ancylostoma ceylanicum identify infection-specific gene families.</title>
        <authorList>
            <person name="Schwarz E.M."/>
            <person name="Hu Y."/>
            <person name="Antoshechkin I."/>
            <person name="Miller M.M."/>
            <person name="Sternberg P.W."/>
            <person name="Aroian R.V."/>
        </authorList>
    </citation>
    <scope>NUCLEOTIDE SEQUENCE</scope>
    <source>
        <strain evidence="2">HY135</strain>
    </source>
</reference>
<organism evidence="1 2">
    <name type="scientific">Ancylostoma ceylanicum</name>
    <dbReference type="NCBI Taxonomy" id="53326"/>
    <lineage>
        <taxon>Eukaryota</taxon>
        <taxon>Metazoa</taxon>
        <taxon>Ecdysozoa</taxon>
        <taxon>Nematoda</taxon>
        <taxon>Chromadorea</taxon>
        <taxon>Rhabditida</taxon>
        <taxon>Rhabditina</taxon>
        <taxon>Rhabditomorpha</taxon>
        <taxon>Strongyloidea</taxon>
        <taxon>Ancylostomatidae</taxon>
        <taxon>Ancylostomatinae</taxon>
        <taxon>Ancylostoma</taxon>
    </lineage>
</organism>
<name>A0A016VT84_9BILA</name>
<accession>A0A016VT84</accession>
<evidence type="ECO:0000313" key="2">
    <source>
        <dbReference type="Proteomes" id="UP000024635"/>
    </source>
</evidence>